<dbReference type="CDD" id="cd01310">
    <property type="entry name" value="TatD_DNAse"/>
    <property type="match status" value="1"/>
</dbReference>
<keyword evidence="4" id="KW-1185">Reference proteome</keyword>
<dbReference type="InterPro" id="IPR001130">
    <property type="entry name" value="TatD-like"/>
</dbReference>
<dbReference type="SUPFAM" id="SSF51556">
    <property type="entry name" value="Metallo-dependent hydrolases"/>
    <property type="match status" value="1"/>
</dbReference>
<evidence type="ECO:0000256" key="1">
    <source>
        <dbReference type="ARBA" id="ARBA00009275"/>
    </source>
</evidence>
<feature type="region of interest" description="Disordered" evidence="3">
    <location>
        <begin position="1"/>
        <end position="37"/>
    </location>
</feature>
<accession>A0ABM1EYQ5</accession>
<sequence length="362" mass="40883">MSADKRRRARVQGGWSSGLGSSQQPRKSTEFNSKVKTTSDVAVPSFSYVKPQPNSDNMFSDRTRVVAPHICLDDLYQTCDHTDCERFGDVKYVDSHCHLDLINDNEKINPQSITYPRQFAGAVTNFCFPDRWKKAPRYVASWIHRTIGVHPKLADRYADDSKIRHEMEMIIREAEGGESRIVAVGECGMDLRYKGADAARQEKLFRWQCDVARGYDLPLVIHSGACSDAHIRLTRSALPPDYPIHVHCFTYTPEEAFKWLSVSKNLYLGLTGYATQEQHADGTGAVAANPRIPLERLLLETDSPMNKPVVRLREVSRKVPLCHPGHALNVACEIAARRRVGVAEVLQTTTANFQRLYRVEID</sequence>
<evidence type="ECO:0000313" key="4">
    <source>
        <dbReference type="Proteomes" id="UP000695022"/>
    </source>
</evidence>
<dbReference type="Proteomes" id="UP000695022">
    <property type="component" value="Unplaced"/>
</dbReference>
<comment type="similarity">
    <text evidence="1">Belongs to the metallo-dependent hydrolases superfamily. TatD-type hydrolase family.</text>
</comment>
<dbReference type="PANTHER" id="PTHR46363">
    <property type="entry name" value="DEOXYRIBONUCLEASE TATDN2-RELATED"/>
    <property type="match status" value="1"/>
</dbReference>
<evidence type="ECO:0000256" key="2">
    <source>
        <dbReference type="ARBA" id="ARBA00022801"/>
    </source>
</evidence>
<proteinExistence type="inferred from homology"/>
<dbReference type="InterPro" id="IPR032466">
    <property type="entry name" value="Metal_Hydrolase"/>
</dbReference>
<gene>
    <name evidence="5" type="primary">LOC106817182</name>
</gene>
<reference evidence="5" key="1">
    <citation type="submission" date="2025-08" db="UniProtKB">
        <authorList>
            <consortium name="RefSeq"/>
        </authorList>
    </citation>
    <scope>IDENTIFICATION</scope>
</reference>
<dbReference type="PANTHER" id="PTHR46363:SF1">
    <property type="entry name" value="DEOXYRIBONUCLEASE TATDN2-RELATED"/>
    <property type="match status" value="1"/>
</dbReference>
<organism evidence="4 5">
    <name type="scientific">Priapulus caudatus</name>
    <name type="common">Priapulid worm</name>
    <dbReference type="NCBI Taxonomy" id="37621"/>
    <lineage>
        <taxon>Eukaryota</taxon>
        <taxon>Metazoa</taxon>
        <taxon>Ecdysozoa</taxon>
        <taxon>Scalidophora</taxon>
        <taxon>Priapulida</taxon>
        <taxon>Priapulimorpha</taxon>
        <taxon>Priapulimorphida</taxon>
        <taxon>Priapulidae</taxon>
        <taxon>Priapulus</taxon>
    </lineage>
</organism>
<feature type="compositionally biased region" description="Low complexity" evidence="3">
    <location>
        <begin position="12"/>
        <end position="24"/>
    </location>
</feature>
<dbReference type="PROSITE" id="PS01137">
    <property type="entry name" value="TATD_1"/>
    <property type="match status" value="1"/>
</dbReference>
<dbReference type="RefSeq" id="XP_014677326.1">
    <property type="nucleotide sequence ID" value="XM_014821840.1"/>
</dbReference>
<dbReference type="Gene3D" id="3.20.20.140">
    <property type="entry name" value="Metal-dependent hydrolases"/>
    <property type="match status" value="1"/>
</dbReference>
<protein>
    <submittedName>
        <fullName evidence="5">Tat-linked quality control protein TatD-like isoform X1</fullName>
    </submittedName>
</protein>
<name>A0ABM1EYQ5_PRICU</name>
<evidence type="ECO:0000313" key="5">
    <source>
        <dbReference type="RefSeq" id="XP_014677326.1"/>
    </source>
</evidence>
<dbReference type="GeneID" id="106817182"/>
<dbReference type="Pfam" id="PF01026">
    <property type="entry name" value="TatD_DNase"/>
    <property type="match status" value="1"/>
</dbReference>
<keyword evidence="2" id="KW-0378">Hydrolase</keyword>
<dbReference type="InterPro" id="IPR018228">
    <property type="entry name" value="DNase_TatD-rel_CS"/>
</dbReference>
<evidence type="ECO:0000256" key="3">
    <source>
        <dbReference type="SAM" id="MobiDB-lite"/>
    </source>
</evidence>
<feature type="compositionally biased region" description="Basic residues" evidence="3">
    <location>
        <begin position="1"/>
        <end position="10"/>
    </location>
</feature>